<proteinExistence type="predicted"/>
<feature type="region of interest" description="Disordered" evidence="1">
    <location>
        <begin position="292"/>
        <end position="316"/>
    </location>
</feature>
<evidence type="ECO:0000313" key="3">
    <source>
        <dbReference type="Proteomes" id="UP000629098"/>
    </source>
</evidence>
<name>A0A8J6XJ42_9CYAN</name>
<dbReference type="AlphaFoldDB" id="A0A8J6XJ42"/>
<accession>A0A8J6XJ42</accession>
<reference evidence="2" key="1">
    <citation type="submission" date="2020-09" db="EMBL/GenBank/DDBJ databases">
        <title>Iningainema tapete sp. nov. (Scytonemataceae, Cyanobacteria) from greenhouses in central Florida (USA) produces two types of nodularin with biosynthetic potential for microcystin-LR and anabaenopeptins.</title>
        <authorList>
            <person name="Berthold D.E."/>
            <person name="Lefler F.W."/>
            <person name="Huang I.-S."/>
            <person name="Abdulla H."/>
            <person name="Zimba P.V."/>
            <person name="Laughinghouse H.D. IV."/>
        </authorList>
    </citation>
    <scope>NUCLEOTIDE SEQUENCE</scope>
    <source>
        <strain evidence="2">BLCCT55</strain>
    </source>
</reference>
<dbReference type="RefSeq" id="WP_190829139.1">
    <property type="nucleotide sequence ID" value="NZ_CAWPPI010000053.1"/>
</dbReference>
<evidence type="ECO:0000313" key="2">
    <source>
        <dbReference type="EMBL" id="MBD2773381.1"/>
    </source>
</evidence>
<comment type="caution">
    <text evidence="2">The sequence shown here is derived from an EMBL/GenBank/DDBJ whole genome shotgun (WGS) entry which is preliminary data.</text>
</comment>
<organism evidence="2 3">
    <name type="scientific">Iningainema tapete BLCC-T55</name>
    <dbReference type="NCBI Taxonomy" id="2748662"/>
    <lineage>
        <taxon>Bacteria</taxon>
        <taxon>Bacillati</taxon>
        <taxon>Cyanobacteriota</taxon>
        <taxon>Cyanophyceae</taxon>
        <taxon>Nostocales</taxon>
        <taxon>Scytonemataceae</taxon>
        <taxon>Iningainema tapete</taxon>
    </lineage>
</organism>
<gene>
    <name evidence="2" type="ORF">ICL16_15195</name>
</gene>
<evidence type="ECO:0000256" key="1">
    <source>
        <dbReference type="SAM" id="MobiDB-lite"/>
    </source>
</evidence>
<feature type="compositionally biased region" description="Low complexity" evidence="1">
    <location>
        <begin position="298"/>
        <end position="310"/>
    </location>
</feature>
<dbReference type="EMBL" id="JACXAE010000053">
    <property type="protein sequence ID" value="MBD2773381.1"/>
    <property type="molecule type" value="Genomic_DNA"/>
</dbReference>
<sequence length="360" mass="40373">MAHLYVSCFSHLLPMSDYLNNLIARSFNQVEVIQPRLASLFEPLSSHAGLDATPDISWEQPNMNRDRGKRELSQVKRNISIDDSDESAMMFDWETLIDVEKQGFQALKSPEVSQTEIELPIINKSASVSPAKIPAPNTHRNQLLQQTNTEDDLTLVEQTESFAIDSPQDESKISRNTVLNPIPNPKSEQHHTVEIEAAQFKSEEFDQNFSQHQPVFGSQQDLTSLKPEQISINKLAATYQANANTFQLKEERSVEAKDQLQQKKVSSDILPLKPLVRNPISREQPTKPANILQPQVQPSTSTKSVTTEVSPPTPTINISIGRIEVRATPPTVSPPTKQQPATPVMGLEQYLHQRAKGDYR</sequence>
<keyword evidence="3" id="KW-1185">Reference proteome</keyword>
<dbReference type="Proteomes" id="UP000629098">
    <property type="component" value="Unassembled WGS sequence"/>
</dbReference>
<protein>
    <submittedName>
        <fullName evidence="2">Uncharacterized protein</fullName>
    </submittedName>
</protein>